<comment type="caution">
    <text evidence="3">The sequence shown here is derived from an EMBL/GenBank/DDBJ whole genome shotgun (WGS) entry which is preliminary data.</text>
</comment>
<name>A0A1W0E930_9MICR</name>
<keyword evidence="4" id="KW-1185">Reference proteome</keyword>
<sequence>MVLVLFLDFFYFFIKIILCANPALIVTAIVLDGAFKREKVLTIKQILNDFVREKEDKNSGKNALEKHSVKEFDKKSQ</sequence>
<protein>
    <submittedName>
        <fullName evidence="3">Uncharacterized protein</fullName>
    </submittedName>
</protein>
<evidence type="ECO:0000256" key="1">
    <source>
        <dbReference type="SAM" id="MobiDB-lite"/>
    </source>
</evidence>
<keyword evidence="2" id="KW-0472">Membrane</keyword>
<feature type="region of interest" description="Disordered" evidence="1">
    <location>
        <begin position="56"/>
        <end position="77"/>
    </location>
</feature>
<accession>A0A1W0E930</accession>
<keyword evidence="2" id="KW-0812">Transmembrane</keyword>
<dbReference type="Proteomes" id="UP000192758">
    <property type="component" value="Unassembled WGS sequence"/>
</dbReference>
<keyword evidence="2" id="KW-1133">Transmembrane helix</keyword>
<organism evidence="3 4">
    <name type="scientific">Ecytonucleospora hepatopenaei</name>
    <dbReference type="NCBI Taxonomy" id="646526"/>
    <lineage>
        <taxon>Eukaryota</taxon>
        <taxon>Fungi</taxon>
        <taxon>Fungi incertae sedis</taxon>
        <taxon>Microsporidia</taxon>
        <taxon>Enterocytozoonidae</taxon>
        <taxon>Ecytonucleospora</taxon>
    </lineage>
</organism>
<evidence type="ECO:0000313" key="3">
    <source>
        <dbReference type="EMBL" id="OQS55750.1"/>
    </source>
</evidence>
<feature type="transmembrane region" description="Helical" evidence="2">
    <location>
        <begin position="12"/>
        <end position="35"/>
    </location>
</feature>
<dbReference type="AlphaFoldDB" id="A0A1W0E930"/>
<gene>
    <name evidence="3" type="ORF">EHP00_471</name>
</gene>
<dbReference type="EMBL" id="MNPJ01000002">
    <property type="protein sequence ID" value="OQS55750.1"/>
    <property type="molecule type" value="Genomic_DNA"/>
</dbReference>
<evidence type="ECO:0000256" key="2">
    <source>
        <dbReference type="SAM" id="Phobius"/>
    </source>
</evidence>
<evidence type="ECO:0000313" key="4">
    <source>
        <dbReference type="Proteomes" id="UP000192758"/>
    </source>
</evidence>
<dbReference type="VEuPathDB" id="MicrosporidiaDB:EHP00_471"/>
<reference evidence="3 4" key="1">
    <citation type="journal article" date="2017" name="Environ. Microbiol.">
        <title>Decay of the glycolytic pathway and adaptation to intranuclear parasitism within Enterocytozoonidae microsporidia.</title>
        <authorList>
            <person name="Wiredu Boakye D."/>
            <person name="Jaroenlak P."/>
            <person name="Prachumwat A."/>
            <person name="Williams T.A."/>
            <person name="Bateman K.S."/>
            <person name="Itsathitphaisarn O."/>
            <person name="Sritunyalucksana K."/>
            <person name="Paszkiewicz K.H."/>
            <person name="Moore K.A."/>
            <person name="Stentiford G.D."/>
            <person name="Williams B.A."/>
        </authorList>
    </citation>
    <scope>NUCLEOTIDE SEQUENCE [LARGE SCALE GENOMIC DNA]</scope>
    <source>
        <strain evidence="3 4">TH1</strain>
    </source>
</reference>
<proteinExistence type="predicted"/>